<feature type="compositionally biased region" description="Low complexity" evidence="1">
    <location>
        <begin position="1199"/>
        <end position="1220"/>
    </location>
</feature>
<feature type="compositionally biased region" description="Polar residues" evidence="1">
    <location>
        <begin position="879"/>
        <end position="890"/>
    </location>
</feature>
<feature type="region of interest" description="Disordered" evidence="1">
    <location>
        <begin position="1048"/>
        <end position="1085"/>
    </location>
</feature>
<dbReference type="PANTHER" id="PTHR45532">
    <property type="entry name" value="WD REPEAT-CONTAINING PROTEIN 97"/>
    <property type="match status" value="1"/>
</dbReference>
<name>A0ABR2KR09_9EUKA</name>
<gene>
    <name evidence="2" type="ORF">M9Y10_021983</name>
</gene>
<evidence type="ECO:0000313" key="3">
    <source>
        <dbReference type="Proteomes" id="UP001470230"/>
    </source>
</evidence>
<feature type="compositionally biased region" description="Basic and acidic residues" evidence="1">
    <location>
        <begin position="919"/>
        <end position="931"/>
    </location>
</feature>
<feature type="compositionally biased region" description="Basic residues" evidence="1">
    <location>
        <begin position="1062"/>
        <end position="1071"/>
    </location>
</feature>
<evidence type="ECO:0000256" key="1">
    <source>
        <dbReference type="SAM" id="MobiDB-lite"/>
    </source>
</evidence>
<feature type="compositionally biased region" description="Low complexity" evidence="1">
    <location>
        <begin position="973"/>
        <end position="985"/>
    </location>
</feature>
<protein>
    <submittedName>
        <fullName evidence="2">Uncharacterized protein</fullName>
    </submittedName>
</protein>
<accession>A0ABR2KR09</accession>
<dbReference type="PANTHER" id="PTHR45532:SF1">
    <property type="entry name" value="WD REPEAT-CONTAINING PROTEIN 97"/>
    <property type="match status" value="1"/>
</dbReference>
<feature type="region of interest" description="Disordered" evidence="1">
    <location>
        <begin position="869"/>
        <end position="994"/>
    </location>
</feature>
<evidence type="ECO:0000313" key="2">
    <source>
        <dbReference type="EMBL" id="KAK8893560.1"/>
    </source>
</evidence>
<feature type="compositionally biased region" description="Acidic residues" evidence="1">
    <location>
        <begin position="1075"/>
        <end position="1085"/>
    </location>
</feature>
<feature type="compositionally biased region" description="Polar residues" evidence="1">
    <location>
        <begin position="897"/>
        <end position="906"/>
    </location>
</feature>
<keyword evidence="3" id="KW-1185">Reference proteome</keyword>
<comment type="caution">
    <text evidence="2">The sequence shown here is derived from an EMBL/GenBank/DDBJ whole genome shotgun (WGS) entry which is preliminary data.</text>
</comment>
<feature type="compositionally biased region" description="Polar residues" evidence="1">
    <location>
        <begin position="1149"/>
        <end position="1164"/>
    </location>
</feature>
<feature type="compositionally biased region" description="Low complexity" evidence="1">
    <location>
        <begin position="945"/>
        <end position="965"/>
    </location>
</feature>
<sequence>MNDSPSDKKGFIFRDLQWGVLNDEAQLKAFPSIKAFCEIDSETFATSDGRYVTIWSPKMTIATINLRAIALHYIHRVNHIVAFVQKSIELFFISMRSPYTVTKNPFPFSNKVITVIHFFEKSSILVTAGQGLMFTKIVIPSIFKTSSPIPEMLKFEKVAEIYQDQLFVNHHSPVFVDSKEVVIVYFETAVKFHLLDGTCIQQFDHFTMSPISCINFYDEKNTLIAGDQEGHISVITLQCKHPFQHGAHPETGTMINTYRPEVCHLLYTQIFERDFLVSIGLNRQITVFSLVSEKIIQQVRINSIYPQLVLYFEPRFFIFSEKEIISFTVNIFTKHFASLSADSNFLGRCPSLTTAARLLCITTDSIVSLFSPKNAKILFGISAVDYQHDIQNVVYPRDIINDGISVKPLLSALKNDYQDPFKFQTLNQNQNQNQFQALNKKDIIMMNSNLESNKSINFDAIINSKNQNDYGFFRMGNDTLLMIDFNVQKKMLSDKKKPKLFTSITFMDAKYLSSKTFEWSCSSQFVSLLRIETNRYPSSLIGICKSGICHILTINNNENKPVIETFPLGYGSVICAAFSSVHKLVTFSCLYHTIVYDLDNRKILFDIERTYFRSLLIISDRSIACGCANGALEIRNFPHMTIQASSSKYEVYHSNNGYRRDLRQELENYERMMDIDFSITSIDYCSPRNALITFSPNGEIFIWTIDCFPICHILLDFRPTAACFLNGHGTVVISALRTLFTIDWHYFFDERLQNDKTILDDFDILDDKFDLQKFAETRLEHAEELEFLVKQKQTPGHKFKRVLGPENFESLTPSNSRPSSKMNYRPFRIRRNTSIESLDGSQIFEELVVDQEEIPKNYFYRQEEYLAPKPKRRKIQKPVNLNSLPDTSHLSLRPKNSDNGTKNDMNSSDKNKSQTQKVYKPDKSKEAGEIKVKRKNKRECEIENNKISSSTKKMKSSSTAATSTNSKKKKKQANNPTSASVSSKSKVSKNIKVKKVTKSLKNKSNLSNLSARRIKTQSSSNALAQIDNSVIQIPSNEIINDFESRNIDHRLNNTPCQSQNQIRRRKKKQRKEKQDENENEEYEYEDEYEDVDETVNHSQIGNENKQLTEIVTNESKFDFEPDEIIIRDDSKRNLNSRRNLNSNSIADGETSNVSCQTLTGSGNAITDDPGKFGEEDQQFNNIIPLPLEFPPFSDESSINKKNGSNNNNNNNNNSSGLSKSRSPRLFRRNYVLKSKSRRKIPEKRQEKKVIEIHMEIPGEGTESIDWRLLSGVGKSANKSVSNSSNNYQVKEPNSQYLKHPRNRYNKNIANAGNENDPSYEFVSDEKSMFRSPLLYVQNYGESCYESGDEEHFSEPYVIEDLNDPRMKFSADKKMKYLKMNPME</sequence>
<dbReference type="Proteomes" id="UP001470230">
    <property type="component" value="Unassembled WGS sequence"/>
</dbReference>
<proteinExistence type="predicted"/>
<dbReference type="InterPro" id="IPR036322">
    <property type="entry name" value="WD40_repeat_dom_sf"/>
</dbReference>
<reference evidence="2 3" key="1">
    <citation type="submission" date="2024-04" db="EMBL/GenBank/DDBJ databases">
        <title>Tritrichomonas musculus Genome.</title>
        <authorList>
            <person name="Alves-Ferreira E."/>
            <person name="Grigg M."/>
            <person name="Lorenzi H."/>
            <person name="Galac M."/>
        </authorList>
    </citation>
    <scope>NUCLEOTIDE SEQUENCE [LARGE SCALE GENOMIC DNA]</scope>
    <source>
        <strain evidence="2 3">EAF2021</strain>
    </source>
</reference>
<dbReference type="EMBL" id="JAPFFF010000003">
    <property type="protein sequence ID" value="KAK8893560.1"/>
    <property type="molecule type" value="Genomic_DNA"/>
</dbReference>
<dbReference type="SUPFAM" id="SSF50978">
    <property type="entry name" value="WD40 repeat-like"/>
    <property type="match status" value="1"/>
</dbReference>
<organism evidence="2 3">
    <name type="scientific">Tritrichomonas musculus</name>
    <dbReference type="NCBI Taxonomy" id="1915356"/>
    <lineage>
        <taxon>Eukaryota</taxon>
        <taxon>Metamonada</taxon>
        <taxon>Parabasalia</taxon>
        <taxon>Tritrichomonadida</taxon>
        <taxon>Tritrichomonadidae</taxon>
        <taxon>Tritrichomonas</taxon>
    </lineage>
</organism>
<feature type="region of interest" description="Disordered" evidence="1">
    <location>
        <begin position="1134"/>
        <end position="1244"/>
    </location>
</feature>